<comment type="caution">
    <text evidence="1">The sequence shown here is derived from an EMBL/GenBank/DDBJ whole genome shotgun (WGS) entry which is preliminary data.</text>
</comment>
<name>A0A1S1H8Z8_9SPHN</name>
<gene>
    <name evidence="1" type="ORF">BHE75_00519</name>
    <name evidence="2" type="ORF">BHE75_02243</name>
</gene>
<dbReference type="EMBL" id="MIPT01000001">
    <property type="protein sequence ID" value="OHT18545.1"/>
    <property type="molecule type" value="Genomic_DNA"/>
</dbReference>
<evidence type="ECO:0000313" key="3">
    <source>
        <dbReference type="Proteomes" id="UP000179467"/>
    </source>
</evidence>
<accession>A0A1S1H8Z8</accession>
<dbReference type="AlphaFoldDB" id="A0A1S1H8Z8"/>
<dbReference type="EMBL" id="MIPT01000001">
    <property type="protein sequence ID" value="OHT20247.1"/>
    <property type="molecule type" value="Genomic_DNA"/>
</dbReference>
<evidence type="ECO:0000313" key="1">
    <source>
        <dbReference type="EMBL" id="OHT18545.1"/>
    </source>
</evidence>
<evidence type="ECO:0008006" key="4">
    <source>
        <dbReference type="Google" id="ProtNLM"/>
    </source>
</evidence>
<protein>
    <recommendedName>
        <fullName evidence="4">Bacteriophage-related protein</fullName>
    </recommendedName>
</protein>
<dbReference type="Proteomes" id="UP000179467">
    <property type="component" value="Unassembled WGS sequence"/>
</dbReference>
<evidence type="ECO:0000313" key="2">
    <source>
        <dbReference type="EMBL" id="OHT20247.1"/>
    </source>
</evidence>
<dbReference type="OrthoDB" id="284135at2"/>
<dbReference type="Pfam" id="PF11149">
    <property type="entry name" value="DUF2924"/>
    <property type="match status" value="1"/>
</dbReference>
<reference evidence="1 3" key="1">
    <citation type="submission" date="2016-09" db="EMBL/GenBank/DDBJ databases">
        <title>Metabolic pathway, cell adaptation mechanisms and a novel monoxygenase revealed through proteogenomic-transcription analysis of a Sphingomonas haloaromaticamans strain degrading the fungicide ortho-phenylphenol.</title>
        <authorList>
            <person name="Perruchon C."/>
            <person name="Papadopoulou E.S."/>
            <person name="Rousidou C."/>
            <person name="Vasileiadis S."/>
            <person name="Tanou G."/>
            <person name="Amoutzias G."/>
            <person name="Molassiotis A."/>
            <person name="Karpouzas D.G."/>
        </authorList>
    </citation>
    <scope>NUCLEOTIDE SEQUENCE [LARGE SCALE GENOMIC DNA]</scope>
    <source>
        <strain evidence="1 3">P3</strain>
    </source>
</reference>
<keyword evidence="3" id="KW-1185">Reference proteome</keyword>
<dbReference type="InterPro" id="IPR021322">
    <property type="entry name" value="DUF2924"/>
</dbReference>
<sequence>MIVARLDHALQEIAHMSRAEIQERWAKLTGRPVPRLSVAMLRLALGYEIQARAKGGLSRTTRQQLGGSGDVPPRAMPLAPGLRLVREWQGKVHVVTVDDAGAIHWNGQCWKSLSEVARTITGTRWSGPAFFGLKPRKAAA</sequence>
<organism evidence="1 3">
    <name type="scientific">Edaphosphingomonas haloaromaticamans</name>
    <dbReference type="NCBI Taxonomy" id="653954"/>
    <lineage>
        <taxon>Bacteria</taxon>
        <taxon>Pseudomonadati</taxon>
        <taxon>Pseudomonadota</taxon>
        <taxon>Alphaproteobacteria</taxon>
        <taxon>Sphingomonadales</taxon>
        <taxon>Rhizorhabdaceae</taxon>
        <taxon>Edaphosphingomonas</taxon>
    </lineage>
</organism>
<proteinExistence type="predicted"/>